<dbReference type="eggNOG" id="COG3744">
    <property type="taxonomic scope" value="Bacteria"/>
</dbReference>
<keyword evidence="3" id="KW-1185">Reference proteome</keyword>
<dbReference type="SUPFAM" id="SSF88723">
    <property type="entry name" value="PIN domain-like"/>
    <property type="match status" value="1"/>
</dbReference>
<protein>
    <recommendedName>
        <fullName evidence="1">PIN domain-containing protein</fullName>
    </recommendedName>
</protein>
<dbReference type="RefSeq" id="WP_002690263.1">
    <property type="nucleotide sequence ID" value="NZ_JH600070.1"/>
</dbReference>
<dbReference type="HOGENOM" id="CLU_129890_0_1_6"/>
<evidence type="ECO:0000313" key="2">
    <source>
        <dbReference type="EMBL" id="EIJ43246.1"/>
    </source>
</evidence>
<dbReference type="PANTHER" id="PTHR36173:SF2">
    <property type="entry name" value="RIBONUCLEASE VAPC16"/>
    <property type="match status" value="1"/>
</dbReference>
<dbReference type="Proteomes" id="UP000005744">
    <property type="component" value="Unassembled WGS sequence"/>
</dbReference>
<gene>
    <name evidence="2" type="ORF">BegalDRAFT_2395</name>
</gene>
<dbReference type="EMBL" id="JH600070">
    <property type="protein sequence ID" value="EIJ43246.1"/>
    <property type="molecule type" value="Genomic_DNA"/>
</dbReference>
<evidence type="ECO:0000259" key="1">
    <source>
        <dbReference type="Pfam" id="PF01850"/>
    </source>
</evidence>
<dbReference type="OrthoDB" id="9798990at2"/>
<feature type="domain" description="PIN" evidence="1">
    <location>
        <begin position="3"/>
        <end position="122"/>
    </location>
</feature>
<proteinExistence type="predicted"/>
<dbReference type="STRING" id="395493.BegalDRAFT_2395"/>
<dbReference type="Pfam" id="PF01850">
    <property type="entry name" value="PIN"/>
    <property type="match status" value="1"/>
</dbReference>
<dbReference type="InterPro" id="IPR029060">
    <property type="entry name" value="PIN-like_dom_sf"/>
</dbReference>
<organism evidence="2 3">
    <name type="scientific">Beggiatoa alba B18LD</name>
    <dbReference type="NCBI Taxonomy" id="395493"/>
    <lineage>
        <taxon>Bacteria</taxon>
        <taxon>Pseudomonadati</taxon>
        <taxon>Pseudomonadota</taxon>
        <taxon>Gammaproteobacteria</taxon>
        <taxon>Thiotrichales</taxon>
        <taxon>Thiotrichaceae</taxon>
        <taxon>Beggiatoa</taxon>
    </lineage>
</organism>
<dbReference type="InterPro" id="IPR002716">
    <property type="entry name" value="PIN_dom"/>
</dbReference>
<dbReference type="InterPro" id="IPR041705">
    <property type="entry name" value="PIN_Sll0205"/>
</dbReference>
<dbReference type="PANTHER" id="PTHR36173">
    <property type="entry name" value="RIBONUCLEASE VAPC16-RELATED"/>
    <property type="match status" value="1"/>
</dbReference>
<sequence length="128" mass="15141">MDILLDTHAFLWLTYDAPELSEQAKILFRDVNNNIYFSVVSAWEISVKYQLGKLPLPKLPMDFIEEQRNIYNITTLDLNESSIRYLLTLPNYHKDPFDRMLICQALTHDLTLLTTDSFIRQYPVKTIW</sequence>
<dbReference type="Gene3D" id="3.40.50.1010">
    <property type="entry name" value="5'-nuclease"/>
    <property type="match status" value="1"/>
</dbReference>
<dbReference type="InterPro" id="IPR052919">
    <property type="entry name" value="TA_system_RNase"/>
</dbReference>
<accession>I3CI03</accession>
<reference evidence="2 3" key="1">
    <citation type="submission" date="2011-11" db="EMBL/GenBank/DDBJ databases">
        <title>Improved High-Quality Draft sequence of Beggiatoa alba B18lD.</title>
        <authorList>
            <consortium name="US DOE Joint Genome Institute"/>
            <person name="Lucas S."/>
            <person name="Han J."/>
            <person name="Lapidus A."/>
            <person name="Cheng J.-F."/>
            <person name="Goodwin L."/>
            <person name="Pitluck S."/>
            <person name="Peters L."/>
            <person name="Mikhailova N."/>
            <person name="Held B."/>
            <person name="Detter J.C."/>
            <person name="Han C."/>
            <person name="Tapia R."/>
            <person name="Land M."/>
            <person name="Hauser L."/>
            <person name="Kyrpides N."/>
            <person name="Ivanova N."/>
            <person name="Pagani I."/>
            <person name="Samuel K."/>
            <person name="Teske A."/>
            <person name="Mueller J."/>
            <person name="Woyke T."/>
        </authorList>
    </citation>
    <scope>NUCLEOTIDE SEQUENCE [LARGE SCALE GENOMIC DNA]</scope>
    <source>
        <strain evidence="2 3">B18LD</strain>
    </source>
</reference>
<name>I3CI03_9GAMM</name>
<dbReference type="AlphaFoldDB" id="I3CI03"/>
<dbReference type="CDD" id="cd09872">
    <property type="entry name" value="PIN_Sll0205-like"/>
    <property type="match status" value="1"/>
</dbReference>
<evidence type="ECO:0000313" key="3">
    <source>
        <dbReference type="Proteomes" id="UP000005744"/>
    </source>
</evidence>